<reference evidence="2 3" key="1">
    <citation type="submission" date="2020-08" db="EMBL/GenBank/DDBJ databases">
        <title>Sequencing the genomes of 1000 actinobacteria strains.</title>
        <authorList>
            <person name="Klenk H.-P."/>
        </authorList>
    </citation>
    <scope>NUCLEOTIDE SEQUENCE [LARGE SCALE GENOMIC DNA]</scope>
    <source>
        <strain evidence="2 3">DSM 44598</strain>
    </source>
</reference>
<evidence type="ECO:0000313" key="2">
    <source>
        <dbReference type="EMBL" id="MBB5490081.1"/>
    </source>
</evidence>
<evidence type="ECO:0000313" key="3">
    <source>
        <dbReference type="Proteomes" id="UP000579647"/>
    </source>
</evidence>
<protein>
    <submittedName>
        <fullName evidence="2">Putative Zn finger protein</fullName>
    </submittedName>
</protein>
<evidence type="ECO:0000256" key="1">
    <source>
        <dbReference type="SAM" id="MobiDB-lite"/>
    </source>
</evidence>
<feature type="compositionally biased region" description="Basic and acidic residues" evidence="1">
    <location>
        <begin position="164"/>
        <end position="179"/>
    </location>
</feature>
<comment type="caution">
    <text evidence="2">The sequence shown here is derived from an EMBL/GenBank/DDBJ whole genome shotgun (WGS) entry which is preliminary data.</text>
</comment>
<feature type="compositionally biased region" description="Basic and acidic residues" evidence="1">
    <location>
        <begin position="228"/>
        <end position="249"/>
    </location>
</feature>
<dbReference type="AlphaFoldDB" id="A0A840WAL4"/>
<proteinExistence type="predicted"/>
<feature type="region of interest" description="Disordered" evidence="1">
    <location>
        <begin position="150"/>
        <end position="180"/>
    </location>
</feature>
<keyword evidence="3" id="KW-1185">Reference proteome</keyword>
<dbReference type="PANTHER" id="PTHR38133:SF1">
    <property type="entry name" value="SLR1429 PROTEIN"/>
    <property type="match status" value="1"/>
</dbReference>
<sequence length="249" mass="26492">MSWSELVGEALGGPGERPGAAAVERFSVRPGEVLARVRGHEVSLIRAVWADEEWVRVCAALASQPLFRARLLSGELPDAAARVFGLLGLDLVPRGWGALVATCSCDHWRGRCAHLLATAAALGAEADRDPFVLTRWAGRERRTLVELVRDLPSGTKGPSAREAALADDHPTRLSEEHPGAGDGVLAAQAQTADPLSPAAFWSTPEPPPPPLLPADTADRVRAAAPGHVADHLPGFDRSEKPFSTREEDP</sequence>
<dbReference type="Proteomes" id="UP000579647">
    <property type="component" value="Unassembled WGS sequence"/>
</dbReference>
<name>A0A840WAL4_9ACTN</name>
<dbReference type="EMBL" id="JACHDO010000001">
    <property type="protein sequence ID" value="MBB5490081.1"/>
    <property type="molecule type" value="Genomic_DNA"/>
</dbReference>
<dbReference type="PANTHER" id="PTHR38133">
    <property type="entry name" value="SLR1429 PROTEIN"/>
    <property type="match status" value="1"/>
</dbReference>
<gene>
    <name evidence="2" type="ORF">HNR07_001218</name>
</gene>
<organism evidence="2 3">
    <name type="scientific">Nocardiopsis metallicus</name>
    <dbReference type="NCBI Taxonomy" id="179819"/>
    <lineage>
        <taxon>Bacteria</taxon>
        <taxon>Bacillati</taxon>
        <taxon>Actinomycetota</taxon>
        <taxon>Actinomycetes</taxon>
        <taxon>Streptosporangiales</taxon>
        <taxon>Nocardiopsidaceae</taxon>
        <taxon>Nocardiopsis</taxon>
    </lineage>
</organism>
<dbReference type="RefSeq" id="WP_184362962.1">
    <property type="nucleotide sequence ID" value="NZ_BAAAKM010000022.1"/>
</dbReference>
<accession>A0A840WAL4</accession>
<feature type="region of interest" description="Disordered" evidence="1">
    <location>
        <begin position="194"/>
        <end position="249"/>
    </location>
</feature>